<dbReference type="RefSeq" id="WP_029911330.1">
    <property type="nucleotide sequence ID" value="NZ_AP020335.1"/>
</dbReference>
<dbReference type="InterPro" id="IPR042099">
    <property type="entry name" value="ANL_N_sf"/>
</dbReference>
<dbReference type="PROSITE" id="PS00455">
    <property type="entry name" value="AMP_BINDING"/>
    <property type="match status" value="1"/>
</dbReference>
<dbReference type="STRING" id="28885.EI16_07005"/>
<dbReference type="SMART" id="SM00563">
    <property type="entry name" value="PlsC"/>
    <property type="match status" value="1"/>
</dbReference>
<name>A0A066ZUS4_HYDMR</name>
<dbReference type="SUPFAM" id="SSF69593">
    <property type="entry name" value="Glycerol-3-phosphate (1)-acyltransferase"/>
    <property type="match status" value="1"/>
</dbReference>
<feature type="domain" description="Phospholipid/glycerol acyltransferase" evidence="3">
    <location>
        <begin position="33"/>
        <end position="143"/>
    </location>
</feature>
<dbReference type="InterPro" id="IPR045851">
    <property type="entry name" value="AMP-bd_C_sf"/>
</dbReference>
<evidence type="ECO:0000259" key="3">
    <source>
        <dbReference type="SMART" id="SM00563"/>
    </source>
</evidence>
<dbReference type="PANTHER" id="PTHR43201:SF5">
    <property type="entry name" value="MEDIUM-CHAIN ACYL-COA LIGASE ACSF2, MITOCHONDRIAL"/>
    <property type="match status" value="1"/>
</dbReference>
<dbReference type="EMBL" id="JMIU01000001">
    <property type="protein sequence ID" value="KDN96029.1"/>
    <property type="molecule type" value="Genomic_DNA"/>
</dbReference>
<gene>
    <name evidence="4" type="ORF">EI16_07005</name>
</gene>
<dbReference type="InterPro" id="IPR002123">
    <property type="entry name" value="Plipid/glycerol_acylTrfase"/>
</dbReference>
<dbReference type="GO" id="GO:0016746">
    <property type="term" value="F:acyltransferase activity"/>
    <property type="evidence" value="ECO:0007669"/>
    <property type="project" value="InterPro"/>
</dbReference>
<keyword evidence="5" id="KW-1185">Reference proteome</keyword>
<dbReference type="InterPro" id="IPR020845">
    <property type="entry name" value="AMP-binding_CS"/>
</dbReference>
<protein>
    <submittedName>
        <fullName evidence="4">AMP-dependent synthetase</fullName>
    </submittedName>
</protein>
<comment type="caution">
    <text evidence="4">The sequence shown here is derived from an EMBL/GenBank/DDBJ whole genome shotgun (WGS) entry which is preliminary data.</text>
</comment>
<dbReference type="Gene3D" id="3.30.300.30">
    <property type="match status" value="1"/>
</dbReference>
<dbReference type="CDD" id="cd07989">
    <property type="entry name" value="LPLAT_AGPAT-like"/>
    <property type="match status" value="1"/>
</dbReference>
<proteinExistence type="inferred from homology"/>
<evidence type="ECO:0000313" key="4">
    <source>
        <dbReference type="EMBL" id="KDN96029.1"/>
    </source>
</evidence>
<sequence>MKLLVKLLLLVFFRVKVKGIENYHTLDKSGEPMLIIANHTSLLDGLLIASFLPGKTAFMIAEEHTKKWYERFLLSFVDHFKVEFHNPYATKRVIQELKNGTHCMIFPEGRITTTGSLMKVYEGTAMVATKGNATILPIHISGADKSKLSYLDGQHFAYVKRQWFPKIQLAIQPGIKLELPKGYKGTRKHEYFKDRIFNILKDASFYGEFEPQSLFKALVNARNTYDASEICLEDFNQTTLTLKKLLAASRVLGKKLHEHLGEQKRVGVLLPNVVGLPTTFFALQAYAHVPAMLNFTAGLGPIKSACETAELKTVITSHKFVEGFQLAPLVESLSDQITFLYLEDIRGEISLADKLSLLWSNAKSLPGYALNHEEEAAVLFTSGSEGAPKGVVLSHKNINSNVEQISAVLTLLPGEKIFNALPTFHSFGLTAGTLWPVLKGASVFMYPSPLHYAVIPEMVYQLNAKFLFATDTFFNGYAKKADPYDFYSIRALVAGAEKLRPETLQLYLDKFHTPIFEGYGVTETAPVVAVNIPQKFKHGTIGQLVPGIEYRLDPVDGIEHGGRLVVKGPNIMKGYLLPDQPGKLIEPKDGWHDTGDIADIDEDGFVSIKGRAKRFAKIGGEMISLAAVENYINCASPEGHHVVVAVADVRKGEQLILVTNDESLSRHTVKEAARVAEVSEIMIPKTVILVEEIPVLGTGKTNYPEVQKIADGHFDNADTNE</sequence>
<organism evidence="4 5">
    <name type="scientific">Hydrogenovibrio marinus</name>
    <dbReference type="NCBI Taxonomy" id="28885"/>
    <lineage>
        <taxon>Bacteria</taxon>
        <taxon>Pseudomonadati</taxon>
        <taxon>Pseudomonadota</taxon>
        <taxon>Gammaproteobacteria</taxon>
        <taxon>Thiotrichales</taxon>
        <taxon>Piscirickettsiaceae</taxon>
        <taxon>Hydrogenovibrio</taxon>
    </lineage>
</organism>
<evidence type="ECO:0000313" key="5">
    <source>
        <dbReference type="Proteomes" id="UP000027341"/>
    </source>
</evidence>
<dbReference type="GO" id="GO:0006631">
    <property type="term" value="P:fatty acid metabolic process"/>
    <property type="evidence" value="ECO:0007669"/>
    <property type="project" value="TreeGrafter"/>
</dbReference>
<dbReference type="AlphaFoldDB" id="A0A066ZUS4"/>
<dbReference type="Pfam" id="PF00501">
    <property type="entry name" value="AMP-binding"/>
    <property type="match status" value="1"/>
</dbReference>
<evidence type="ECO:0000256" key="2">
    <source>
        <dbReference type="ARBA" id="ARBA00022598"/>
    </source>
</evidence>
<reference evidence="4 5" key="1">
    <citation type="submission" date="2014-04" db="EMBL/GenBank/DDBJ databases">
        <title>Draft genome sequence of Hydrogenovibrio marinus MH-110, a model organism for aerobic H2 metabolism.</title>
        <authorList>
            <person name="Cha H.J."/>
            <person name="Jo B.H."/>
            <person name="Hwang B.H."/>
        </authorList>
    </citation>
    <scope>NUCLEOTIDE SEQUENCE [LARGE SCALE GENOMIC DNA]</scope>
    <source>
        <strain evidence="4 5">MH-110</strain>
    </source>
</reference>
<keyword evidence="2" id="KW-0436">Ligase</keyword>
<accession>A0A066ZUS4</accession>
<dbReference type="Proteomes" id="UP000027341">
    <property type="component" value="Unassembled WGS sequence"/>
</dbReference>
<dbReference type="InterPro" id="IPR000873">
    <property type="entry name" value="AMP-dep_synth/lig_dom"/>
</dbReference>
<comment type="similarity">
    <text evidence="1">Belongs to the ATP-dependent AMP-binding enzyme family.</text>
</comment>
<dbReference type="GO" id="GO:0031956">
    <property type="term" value="F:medium-chain fatty acid-CoA ligase activity"/>
    <property type="evidence" value="ECO:0007669"/>
    <property type="project" value="TreeGrafter"/>
</dbReference>
<dbReference type="SUPFAM" id="SSF56801">
    <property type="entry name" value="Acetyl-CoA synthetase-like"/>
    <property type="match status" value="1"/>
</dbReference>
<dbReference type="Pfam" id="PF01553">
    <property type="entry name" value="Acyltransferase"/>
    <property type="match status" value="1"/>
</dbReference>
<dbReference type="Gene3D" id="3.40.50.12780">
    <property type="entry name" value="N-terminal domain of ligase-like"/>
    <property type="match status" value="1"/>
</dbReference>
<evidence type="ECO:0000256" key="1">
    <source>
        <dbReference type="ARBA" id="ARBA00006432"/>
    </source>
</evidence>
<dbReference type="PANTHER" id="PTHR43201">
    <property type="entry name" value="ACYL-COA SYNTHETASE"/>
    <property type="match status" value="1"/>
</dbReference>